<evidence type="ECO:0000313" key="2">
    <source>
        <dbReference type="Proteomes" id="UP000596742"/>
    </source>
</evidence>
<proteinExistence type="predicted"/>
<comment type="caution">
    <text evidence="1">The sequence shown here is derived from an EMBL/GenBank/DDBJ whole genome shotgun (WGS) entry which is preliminary data.</text>
</comment>
<keyword evidence="2" id="KW-1185">Reference proteome</keyword>
<dbReference type="OrthoDB" id="6134037at2759"/>
<accession>A0A8B6GW02</accession>
<dbReference type="Proteomes" id="UP000596742">
    <property type="component" value="Unassembled WGS sequence"/>
</dbReference>
<gene>
    <name evidence="1" type="ORF">MGAL_10B030566</name>
</gene>
<protein>
    <submittedName>
        <fullName evidence="1">Uncharacterized protein</fullName>
    </submittedName>
</protein>
<dbReference type="AlphaFoldDB" id="A0A8B6GW02"/>
<organism evidence="1 2">
    <name type="scientific">Mytilus galloprovincialis</name>
    <name type="common">Mediterranean mussel</name>
    <dbReference type="NCBI Taxonomy" id="29158"/>
    <lineage>
        <taxon>Eukaryota</taxon>
        <taxon>Metazoa</taxon>
        <taxon>Spiralia</taxon>
        <taxon>Lophotrochozoa</taxon>
        <taxon>Mollusca</taxon>
        <taxon>Bivalvia</taxon>
        <taxon>Autobranchia</taxon>
        <taxon>Pteriomorphia</taxon>
        <taxon>Mytilida</taxon>
        <taxon>Mytiloidea</taxon>
        <taxon>Mytilidae</taxon>
        <taxon>Mytilinae</taxon>
        <taxon>Mytilus</taxon>
    </lineage>
</organism>
<dbReference type="EMBL" id="UYJE01009140">
    <property type="protein sequence ID" value="VDI70370.1"/>
    <property type="molecule type" value="Genomic_DNA"/>
</dbReference>
<sequence length="106" mass="12232">MDVTLSPLFVERKKQSAGQTWEIFDDVIEVFWRLSKKPALVMYDRPTPFDINESRLELFVRKQRQYGTIAPTRAALLGHTKRAEHQGYHVSGQAVTYNQRLPSPGD</sequence>
<reference evidence="1" key="1">
    <citation type="submission" date="2018-11" db="EMBL/GenBank/DDBJ databases">
        <authorList>
            <person name="Alioto T."/>
            <person name="Alioto T."/>
        </authorList>
    </citation>
    <scope>NUCLEOTIDE SEQUENCE</scope>
</reference>
<evidence type="ECO:0000313" key="1">
    <source>
        <dbReference type="EMBL" id="VDI70370.1"/>
    </source>
</evidence>
<name>A0A8B6GW02_MYTGA</name>